<name>A0A3P5XHZ0_9RHOB</name>
<gene>
    <name evidence="2" type="ORF">XINFAN_02094</name>
</gene>
<accession>A0A3P5XHZ0</accession>
<keyword evidence="1" id="KW-1133">Transmembrane helix</keyword>
<evidence type="ECO:0000313" key="2">
    <source>
        <dbReference type="EMBL" id="VDC28358.1"/>
    </source>
</evidence>
<dbReference type="AlphaFoldDB" id="A0A3P5XHZ0"/>
<organism evidence="2 3">
    <name type="scientific">Pseudogemmobacter humi</name>
    <dbReference type="NCBI Taxonomy" id="2483812"/>
    <lineage>
        <taxon>Bacteria</taxon>
        <taxon>Pseudomonadati</taxon>
        <taxon>Pseudomonadota</taxon>
        <taxon>Alphaproteobacteria</taxon>
        <taxon>Rhodobacterales</taxon>
        <taxon>Paracoccaceae</taxon>
        <taxon>Pseudogemmobacter</taxon>
    </lineage>
</organism>
<protein>
    <recommendedName>
        <fullName evidence="4">Rod shape-determining protein MreD</fullName>
    </recommendedName>
</protein>
<dbReference type="Proteomes" id="UP000277498">
    <property type="component" value="Unassembled WGS sequence"/>
</dbReference>
<keyword evidence="1" id="KW-0472">Membrane</keyword>
<keyword evidence="1" id="KW-0812">Transmembrane</keyword>
<feature type="transmembrane region" description="Helical" evidence="1">
    <location>
        <begin position="101"/>
        <end position="121"/>
    </location>
</feature>
<feature type="transmembrane region" description="Helical" evidence="1">
    <location>
        <begin position="57"/>
        <end position="89"/>
    </location>
</feature>
<keyword evidence="3" id="KW-1185">Reference proteome</keyword>
<evidence type="ECO:0000313" key="3">
    <source>
        <dbReference type="Proteomes" id="UP000277498"/>
    </source>
</evidence>
<dbReference type="EMBL" id="UXAW01000068">
    <property type="protein sequence ID" value="VDC28358.1"/>
    <property type="molecule type" value="Genomic_DNA"/>
</dbReference>
<reference evidence="2 3" key="1">
    <citation type="submission" date="2018-11" db="EMBL/GenBank/DDBJ databases">
        <authorList>
            <person name="Criscuolo A."/>
        </authorList>
    </citation>
    <scope>NUCLEOTIDE SEQUENCE [LARGE SCALE GENOMIC DNA]</scope>
    <source>
        <strain evidence="2">ACIP111625</strain>
    </source>
</reference>
<evidence type="ECO:0000256" key="1">
    <source>
        <dbReference type="SAM" id="Phobius"/>
    </source>
</evidence>
<feature type="transmembrane region" description="Helical" evidence="1">
    <location>
        <begin position="133"/>
        <end position="153"/>
    </location>
</feature>
<proteinExistence type="predicted"/>
<sequence length="175" mass="19585">MRADPWGYRLLFLGLALLLLFLKLLPLGSTAGAFPGPDLLICLMFAWIMRRPDFLPVWLIAGVVLVEDLILLRPPGLWTALVILATEFLRSRIALTRELNFAVEWLLASGLMIAMLLSWRLAFSLTLIPLPPFGFAVVQVLWSILAYPVVVGLSRLAFDLRKPATGEVDDFGRRL</sequence>
<evidence type="ECO:0008006" key="4">
    <source>
        <dbReference type="Google" id="ProtNLM"/>
    </source>
</evidence>